<evidence type="ECO:0000313" key="1">
    <source>
        <dbReference type="EMBL" id="GAV06697.1"/>
    </source>
</evidence>
<dbReference type="Proteomes" id="UP000186922">
    <property type="component" value="Unassembled WGS sequence"/>
</dbReference>
<accession>A0A1D1VZ84</accession>
<proteinExistence type="predicted"/>
<keyword evidence="2" id="KW-1185">Reference proteome</keyword>
<gene>
    <name evidence="1" type="primary">RvY_16642</name>
    <name evidence="1" type="synonym">RvY_16642.2</name>
    <name evidence="1" type="ORF">RvY_16642-2</name>
</gene>
<reference evidence="1 2" key="1">
    <citation type="journal article" date="2016" name="Nat. Commun.">
        <title>Extremotolerant tardigrade genome and improved radiotolerance of human cultured cells by tardigrade-unique protein.</title>
        <authorList>
            <person name="Hashimoto T."/>
            <person name="Horikawa D.D."/>
            <person name="Saito Y."/>
            <person name="Kuwahara H."/>
            <person name="Kozuka-Hata H."/>
            <person name="Shin-I T."/>
            <person name="Minakuchi Y."/>
            <person name="Ohishi K."/>
            <person name="Motoyama A."/>
            <person name="Aizu T."/>
            <person name="Enomoto A."/>
            <person name="Kondo K."/>
            <person name="Tanaka S."/>
            <person name="Hara Y."/>
            <person name="Koshikawa S."/>
            <person name="Sagara H."/>
            <person name="Miura T."/>
            <person name="Yokobori S."/>
            <person name="Miyagawa K."/>
            <person name="Suzuki Y."/>
            <person name="Kubo T."/>
            <person name="Oyama M."/>
            <person name="Kohara Y."/>
            <person name="Fujiyama A."/>
            <person name="Arakawa K."/>
            <person name="Katayama T."/>
            <person name="Toyoda A."/>
            <person name="Kunieda T."/>
        </authorList>
    </citation>
    <scope>NUCLEOTIDE SEQUENCE [LARGE SCALE GENOMIC DNA]</scope>
    <source>
        <strain evidence="1 2">YOKOZUNA-1</strain>
    </source>
</reference>
<name>A0A1D1VZ84_RAMVA</name>
<organism evidence="1 2">
    <name type="scientific">Ramazzottius varieornatus</name>
    <name type="common">Water bear</name>
    <name type="synonym">Tardigrade</name>
    <dbReference type="NCBI Taxonomy" id="947166"/>
    <lineage>
        <taxon>Eukaryota</taxon>
        <taxon>Metazoa</taxon>
        <taxon>Ecdysozoa</taxon>
        <taxon>Tardigrada</taxon>
        <taxon>Eutardigrada</taxon>
        <taxon>Parachela</taxon>
        <taxon>Hypsibioidea</taxon>
        <taxon>Ramazzottiidae</taxon>
        <taxon>Ramazzottius</taxon>
    </lineage>
</organism>
<protein>
    <submittedName>
        <fullName evidence="1">Uncharacterized protein</fullName>
    </submittedName>
</protein>
<dbReference type="EMBL" id="BDGG01000014">
    <property type="protein sequence ID" value="GAV06697.1"/>
    <property type="molecule type" value="Genomic_DNA"/>
</dbReference>
<evidence type="ECO:0000313" key="2">
    <source>
        <dbReference type="Proteomes" id="UP000186922"/>
    </source>
</evidence>
<sequence length="88" mass="10057">MPSMLERKNLARRTSDRVCCTERICPSSKQTLNWLNRSYYLMWTFSKGELERAGFTVGTIGYESRYLCTKETQNDGRGRVGAIAGKPL</sequence>
<comment type="caution">
    <text evidence="1">The sequence shown here is derived from an EMBL/GenBank/DDBJ whole genome shotgun (WGS) entry which is preliminary data.</text>
</comment>
<dbReference type="AlphaFoldDB" id="A0A1D1VZ84"/>